<organism evidence="12 13">
    <name type="scientific">Listeria welshimeri</name>
    <dbReference type="NCBI Taxonomy" id="1643"/>
    <lineage>
        <taxon>Bacteria</taxon>
        <taxon>Bacillati</taxon>
        <taxon>Bacillota</taxon>
        <taxon>Bacilli</taxon>
        <taxon>Bacillales</taxon>
        <taxon>Listeriaceae</taxon>
        <taxon>Listeria</taxon>
    </lineage>
</organism>
<evidence type="ECO:0000313" key="13">
    <source>
        <dbReference type="Proteomes" id="UP000219632"/>
    </source>
</evidence>
<dbReference type="InterPro" id="IPR050836">
    <property type="entry name" value="SDS22/Internalin_LRR"/>
</dbReference>
<evidence type="ECO:0000259" key="10">
    <source>
        <dbReference type="Pfam" id="PF08191"/>
    </source>
</evidence>
<evidence type="ECO:0000256" key="8">
    <source>
        <dbReference type="SAM" id="MobiDB-lite"/>
    </source>
</evidence>
<dbReference type="NCBIfam" id="TIGR02543">
    <property type="entry name" value="List_Bact_rpt"/>
    <property type="match status" value="2"/>
</dbReference>
<evidence type="ECO:0000256" key="5">
    <source>
        <dbReference type="ARBA" id="ARBA00022614"/>
    </source>
</evidence>
<comment type="subcellular location">
    <subcellularLocation>
        <location evidence="1">Cell envelope</location>
    </subcellularLocation>
    <subcellularLocation>
        <location evidence="2">Secreted</location>
    </subcellularLocation>
</comment>
<keyword evidence="7" id="KW-0677">Repeat</keyword>
<comment type="similarity">
    <text evidence="3">Belongs to the internalin family.</text>
</comment>
<keyword evidence="5" id="KW-0433">Leucine-rich repeat</keyword>
<dbReference type="InterPro" id="IPR025875">
    <property type="entry name" value="Leu-rich_rpt_4"/>
</dbReference>
<sequence length="600" mass="66505">MKEKKHLQRLLVAIIIIIGVNLWIGTKGEIEVKAASLAQPTPINQIFPDSSFAEIMRVRLGKTNVTDSVSQDELNALNAVDTNYGPTTGVNSIEGIQYLNQLNILILQEGNISDIRPLSDLKSLTTLVISSQQISDVRPLSGLTNLTILQINQNQISDISPLSGLINLTNLQINKNQISDIKPLSGLTNITSLNMAQNKINDINSLSGLTNLRALYMLNNNISDISPLSGSTKLYQFIFENNIVSDISIMSHMTELNYLNASNNKISDLSPLKELNDLNTISMTNQQIENTPLNYQMNLVLPNSIKDNTGALVSLETISDNGNYTSPDIMWDLPDYKNQVSYTFNQEVTSSHGGIAFSGTVIQPLLQAPIVYKAIFVVEGTETSEEVEMDSFLKAPITPTKQGYTFRGWYDAPTGGNEWDFTTDKMPANDIMLYAQFSINQYIATLDVDGKTTNQKVDYQQLVEAPIEPMKEGYTFIGWYDAPTGGKQWNFEKDKMPANDITLYAQFRENTSNETMLPPKVGGKKAPSKTKENPNTLFLVAKADQVKDSQANKDKEQTSSLPATGDDGSLIIYLQATGVLFLLAFFRIQHSKSKKVRKTK</sequence>
<dbReference type="PANTHER" id="PTHR46652">
    <property type="entry name" value="LEUCINE-RICH REPEAT AND IQ DOMAIN-CONTAINING PROTEIN 1-RELATED"/>
    <property type="match status" value="1"/>
</dbReference>
<dbReference type="InterPro" id="IPR042229">
    <property type="entry name" value="Listeria/Bacterioides_rpt_sf"/>
</dbReference>
<dbReference type="PROSITE" id="PS51450">
    <property type="entry name" value="LRR"/>
    <property type="match status" value="5"/>
</dbReference>
<keyword evidence="13" id="KW-1185">Reference proteome</keyword>
<keyword evidence="4" id="KW-0964">Secreted</keyword>
<dbReference type="Gene3D" id="2.60.40.1220">
    <property type="match status" value="1"/>
</dbReference>
<keyword evidence="6" id="KW-0732">Signal</keyword>
<dbReference type="Gene3D" id="3.80.10.10">
    <property type="entry name" value="Ribonuclease Inhibitor"/>
    <property type="match status" value="2"/>
</dbReference>
<evidence type="ECO:0000256" key="6">
    <source>
        <dbReference type="ARBA" id="ARBA00022729"/>
    </source>
</evidence>
<dbReference type="InterPro" id="IPR012569">
    <property type="entry name" value="Inl_IR"/>
</dbReference>
<dbReference type="Pfam" id="PF12799">
    <property type="entry name" value="LRR_4"/>
    <property type="match status" value="2"/>
</dbReference>
<dbReference type="InterPro" id="IPR014755">
    <property type="entry name" value="Cu-Rt/internalin_Ig-like"/>
</dbReference>
<evidence type="ECO:0000256" key="1">
    <source>
        <dbReference type="ARBA" id="ARBA00004196"/>
    </source>
</evidence>
<dbReference type="Pfam" id="PF08191">
    <property type="entry name" value="LRR_adjacent"/>
    <property type="match status" value="1"/>
</dbReference>
<gene>
    <name evidence="12" type="ORF">AFZ32_01830</name>
</gene>
<dbReference type="EMBL" id="NYPG01000001">
    <property type="protein sequence ID" value="PDK42842.1"/>
    <property type="molecule type" value="Genomic_DNA"/>
</dbReference>
<dbReference type="Pfam" id="PF12354">
    <property type="entry name" value="Internalin_N"/>
    <property type="match status" value="1"/>
</dbReference>
<evidence type="ECO:0000256" key="3">
    <source>
        <dbReference type="ARBA" id="ARBA00009432"/>
    </source>
</evidence>
<feature type="region of interest" description="Disordered" evidence="8">
    <location>
        <begin position="514"/>
        <end position="533"/>
    </location>
</feature>
<dbReference type="Gene3D" id="2.60.40.4270">
    <property type="entry name" value="Listeria-Bacteroides repeat domain"/>
    <property type="match status" value="2"/>
</dbReference>
<feature type="domain" description="Internalin N-terminal" evidence="11">
    <location>
        <begin position="32"/>
        <end position="75"/>
    </location>
</feature>
<dbReference type="SUPFAM" id="SSF52058">
    <property type="entry name" value="L domain-like"/>
    <property type="match status" value="1"/>
</dbReference>
<dbReference type="Pfam" id="PF09479">
    <property type="entry name" value="Flg_new"/>
    <property type="match status" value="2"/>
</dbReference>
<evidence type="ECO:0000256" key="7">
    <source>
        <dbReference type="ARBA" id="ARBA00022737"/>
    </source>
</evidence>
<evidence type="ECO:0000313" key="12">
    <source>
        <dbReference type="EMBL" id="PDK42842.1"/>
    </source>
</evidence>
<comment type="caution">
    <text evidence="12">The sequence shown here is derived from an EMBL/GenBank/DDBJ whole genome shotgun (WGS) entry which is preliminary data.</text>
</comment>
<feature type="transmembrane region" description="Helical" evidence="9">
    <location>
        <begin position="570"/>
        <end position="588"/>
    </location>
</feature>
<reference evidence="12 13" key="1">
    <citation type="submission" date="2017-09" db="EMBL/GenBank/DDBJ databases">
        <title>Draft Genomes of 144 Listeria Monocytogenes isolates from foods.</title>
        <authorList>
            <person name="Wu C.H."/>
            <person name="Ng J."/>
            <person name="Kiang D."/>
            <person name="Chen C.-Y."/>
            <person name="Frink S."/>
            <person name="Lafrades M."/>
            <person name="Morales C."/>
            <person name="Park P."/>
            <person name="Zwick M."/>
        </authorList>
    </citation>
    <scope>NUCLEOTIDE SEQUENCE [LARGE SCALE GENOMIC DNA]</scope>
    <source>
        <strain evidence="12 13">CDPHFDLB-F14M01633.75-2</strain>
    </source>
</reference>
<dbReference type="SMART" id="SM00365">
    <property type="entry name" value="LRR_SD22"/>
    <property type="match status" value="5"/>
</dbReference>
<keyword evidence="9" id="KW-0812">Transmembrane</keyword>
<dbReference type="Proteomes" id="UP000219632">
    <property type="component" value="Unassembled WGS sequence"/>
</dbReference>
<dbReference type="InterPro" id="IPR032675">
    <property type="entry name" value="LRR_dom_sf"/>
</dbReference>
<dbReference type="InterPro" id="IPR024634">
    <property type="entry name" value="Internalin_N"/>
</dbReference>
<evidence type="ECO:0000256" key="2">
    <source>
        <dbReference type="ARBA" id="ARBA00004613"/>
    </source>
</evidence>
<dbReference type="Gene3D" id="1.10.8.390">
    <property type="entry name" value="Internalin N-terminal Cap domain-like"/>
    <property type="match status" value="1"/>
</dbReference>
<keyword evidence="9" id="KW-1133">Transmembrane helix</keyword>
<dbReference type="InterPro" id="IPR013378">
    <property type="entry name" value="InlB-like_B-rpt"/>
</dbReference>
<proteinExistence type="inferred from homology"/>
<evidence type="ECO:0000256" key="9">
    <source>
        <dbReference type="SAM" id="Phobius"/>
    </source>
</evidence>
<evidence type="ECO:0000256" key="4">
    <source>
        <dbReference type="ARBA" id="ARBA00022525"/>
    </source>
</evidence>
<feature type="domain" description="Internalin Ig-like inter-repeat region" evidence="10">
    <location>
        <begin position="310"/>
        <end position="365"/>
    </location>
</feature>
<keyword evidence="9" id="KW-0472">Membrane</keyword>
<dbReference type="PANTHER" id="PTHR46652:SF3">
    <property type="entry name" value="LEUCINE-RICH REPEAT-CONTAINING PROTEIN 9"/>
    <property type="match status" value="1"/>
</dbReference>
<feature type="transmembrane region" description="Helical" evidence="9">
    <location>
        <begin position="7"/>
        <end position="24"/>
    </location>
</feature>
<name>A0ABX4IHS2_LISWE</name>
<accession>A0ABX4IHS2</accession>
<evidence type="ECO:0000259" key="11">
    <source>
        <dbReference type="Pfam" id="PF12354"/>
    </source>
</evidence>
<dbReference type="RefSeq" id="WP_097349818.1">
    <property type="nucleotide sequence ID" value="NZ_NYPG01000001.1"/>
</dbReference>
<dbReference type="InterPro" id="IPR001611">
    <property type="entry name" value="Leu-rich_rpt"/>
</dbReference>
<protein>
    <submittedName>
        <fullName evidence="12">Internalin</fullName>
    </submittedName>
</protein>